<protein>
    <submittedName>
        <fullName evidence="2">Crp/Fnr family transcriptional regulator</fullName>
    </submittedName>
</protein>
<dbReference type="OrthoDB" id="944427at2"/>
<dbReference type="SUPFAM" id="SSF51206">
    <property type="entry name" value="cAMP-binding domain-like"/>
    <property type="match status" value="1"/>
</dbReference>
<dbReference type="EMBL" id="CP044016">
    <property type="protein sequence ID" value="QES90283.1"/>
    <property type="molecule type" value="Genomic_DNA"/>
</dbReference>
<sequence>MKKYIPYLKSLPQFEKFTDQDLLRILEKAQLLEVKKNKVIYKQGEHDNYLYIILKGLLKSCFDLDKRNFTEYFFVPGDFVADINTLFSKGASRHTLMSVIPSSIIKIPKEHLFEYMCEVPNFQFAAYNVFSNYINAYEFRARLIISYTSSIKRFLIFMEKYKEYIDQISNKDVASYLGITPETLSRLKKQYLTTSYKTVKLK</sequence>
<dbReference type="Gene3D" id="2.60.120.10">
    <property type="entry name" value="Jelly Rolls"/>
    <property type="match status" value="1"/>
</dbReference>
<dbReference type="CDD" id="cd00038">
    <property type="entry name" value="CAP_ED"/>
    <property type="match status" value="1"/>
</dbReference>
<dbReference type="SMART" id="SM00100">
    <property type="entry name" value="cNMP"/>
    <property type="match status" value="1"/>
</dbReference>
<feature type="domain" description="Cyclic nucleotide-binding" evidence="1">
    <location>
        <begin position="13"/>
        <end position="93"/>
    </location>
</feature>
<keyword evidence="3" id="KW-1185">Reference proteome</keyword>
<reference evidence="2 3" key="1">
    <citation type="submission" date="2019-09" db="EMBL/GenBank/DDBJ databases">
        <title>Complete genome sequence of Arachidicoccus sp. B3-10 isolated from apple orchard soil.</title>
        <authorList>
            <person name="Kim H.S."/>
            <person name="Han K.-I."/>
            <person name="Suh M.K."/>
            <person name="Lee K.C."/>
            <person name="Eom M.K."/>
            <person name="Kim J.-S."/>
            <person name="Kang S.W."/>
            <person name="Sin Y."/>
            <person name="Lee J.-S."/>
        </authorList>
    </citation>
    <scope>NUCLEOTIDE SEQUENCE [LARGE SCALE GENOMIC DNA]</scope>
    <source>
        <strain evidence="2 3">B3-10</strain>
    </source>
</reference>
<gene>
    <name evidence="2" type="ORF">E0W69_017040</name>
</gene>
<dbReference type="AlphaFoldDB" id="A0A5P2GAR8"/>
<dbReference type="Proteomes" id="UP000292424">
    <property type="component" value="Chromosome"/>
</dbReference>
<organism evidence="2 3">
    <name type="scientific">Rhizosphaericola mali</name>
    <dbReference type="NCBI Taxonomy" id="2545455"/>
    <lineage>
        <taxon>Bacteria</taxon>
        <taxon>Pseudomonadati</taxon>
        <taxon>Bacteroidota</taxon>
        <taxon>Chitinophagia</taxon>
        <taxon>Chitinophagales</taxon>
        <taxon>Chitinophagaceae</taxon>
        <taxon>Rhizosphaericola</taxon>
    </lineage>
</organism>
<dbReference type="InterPro" id="IPR018490">
    <property type="entry name" value="cNMP-bd_dom_sf"/>
</dbReference>
<dbReference type="InterPro" id="IPR050397">
    <property type="entry name" value="Env_Response_Regulators"/>
</dbReference>
<dbReference type="PANTHER" id="PTHR24567:SF76">
    <property type="entry name" value="CYCLIC NUCLEOTIDE-BINDING DOMAIN PROTEIN"/>
    <property type="match status" value="1"/>
</dbReference>
<dbReference type="KEGG" id="arac:E0W69_017040"/>
<dbReference type="Pfam" id="PF00027">
    <property type="entry name" value="cNMP_binding"/>
    <property type="match status" value="1"/>
</dbReference>
<dbReference type="GO" id="GO:0003700">
    <property type="term" value="F:DNA-binding transcription factor activity"/>
    <property type="evidence" value="ECO:0007669"/>
    <property type="project" value="TreeGrafter"/>
</dbReference>
<evidence type="ECO:0000313" key="2">
    <source>
        <dbReference type="EMBL" id="QES90283.1"/>
    </source>
</evidence>
<dbReference type="PANTHER" id="PTHR24567">
    <property type="entry name" value="CRP FAMILY TRANSCRIPTIONAL REGULATORY PROTEIN"/>
    <property type="match status" value="1"/>
</dbReference>
<evidence type="ECO:0000313" key="3">
    <source>
        <dbReference type="Proteomes" id="UP000292424"/>
    </source>
</evidence>
<name>A0A5P2GAR8_9BACT</name>
<dbReference type="RefSeq" id="WP_131331258.1">
    <property type="nucleotide sequence ID" value="NZ_CP044016.1"/>
</dbReference>
<dbReference type="InterPro" id="IPR014710">
    <property type="entry name" value="RmlC-like_jellyroll"/>
</dbReference>
<dbReference type="InterPro" id="IPR000595">
    <property type="entry name" value="cNMP-bd_dom"/>
</dbReference>
<accession>A0A5P2GAR8</accession>
<dbReference type="GO" id="GO:0005829">
    <property type="term" value="C:cytosol"/>
    <property type="evidence" value="ECO:0007669"/>
    <property type="project" value="TreeGrafter"/>
</dbReference>
<dbReference type="PROSITE" id="PS50042">
    <property type="entry name" value="CNMP_BINDING_3"/>
    <property type="match status" value="1"/>
</dbReference>
<proteinExistence type="predicted"/>
<evidence type="ECO:0000259" key="1">
    <source>
        <dbReference type="PROSITE" id="PS50042"/>
    </source>
</evidence>